<evidence type="ECO:0000259" key="1">
    <source>
        <dbReference type="Pfam" id="PF13456"/>
    </source>
</evidence>
<name>A0AAD8H735_9APIA</name>
<protein>
    <recommendedName>
        <fullName evidence="1">RNase H type-1 domain-containing protein</fullName>
    </recommendedName>
</protein>
<comment type="caution">
    <text evidence="2">The sequence shown here is derived from an EMBL/GenBank/DDBJ whole genome shotgun (WGS) entry which is preliminary data.</text>
</comment>
<keyword evidence="3" id="KW-1185">Reference proteome</keyword>
<dbReference type="Gene3D" id="3.30.420.10">
    <property type="entry name" value="Ribonuclease H-like superfamily/Ribonuclease H"/>
    <property type="match status" value="1"/>
</dbReference>
<evidence type="ECO:0000313" key="2">
    <source>
        <dbReference type="EMBL" id="KAK1360805.1"/>
    </source>
</evidence>
<dbReference type="AlphaFoldDB" id="A0AAD8H735"/>
<dbReference type="Proteomes" id="UP001237642">
    <property type="component" value="Unassembled WGS sequence"/>
</dbReference>
<dbReference type="Pfam" id="PF13456">
    <property type="entry name" value="RVT_3"/>
    <property type="match status" value="1"/>
</dbReference>
<dbReference type="InterPro" id="IPR036397">
    <property type="entry name" value="RNaseH_sf"/>
</dbReference>
<dbReference type="InterPro" id="IPR012337">
    <property type="entry name" value="RNaseH-like_sf"/>
</dbReference>
<dbReference type="EMBL" id="JAUIZM010000010">
    <property type="protein sequence ID" value="KAK1360805.1"/>
    <property type="molecule type" value="Genomic_DNA"/>
</dbReference>
<dbReference type="CDD" id="cd06222">
    <property type="entry name" value="RNase_H_like"/>
    <property type="match status" value="1"/>
</dbReference>
<proteinExistence type="predicted"/>
<reference evidence="2" key="2">
    <citation type="submission" date="2023-05" db="EMBL/GenBank/DDBJ databases">
        <authorList>
            <person name="Schelkunov M.I."/>
        </authorList>
    </citation>
    <scope>NUCLEOTIDE SEQUENCE</scope>
    <source>
        <strain evidence="2">Hsosn_3</strain>
        <tissue evidence="2">Leaf</tissue>
    </source>
</reference>
<dbReference type="InterPro" id="IPR002156">
    <property type="entry name" value="RNaseH_domain"/>
</dbReference>
<accession>A0AAD8H735</accession>
<evidence type="ECO:0000313" key="3">
    <source>
        <dbReference type="Proteomes" id="UP001237642"/>
    </source>
</evidence>
<reference evidence="2" key="1">
    <citation type="submission" date="2023-02" db="EMBL/GenBank/DDBJ databases">
        <title>Genome of toxic invasive species Heracleum sosnowskyi carries increased number of genes despite the absence of recent whole-genome duplications.</title>
        <authorList>
            <person name="Schelkunov M."/>
            <person name="Shtratnikova V."/>
            <person name="Makarenko M."/>
            <person name="Klepikova A."/>
            <person name="Omelchenko D."/>
            <person name="Novikova G."/>
            <person name="Obukhova E."/>
            <person name="Bogdanov V."/>
            <person name="Penin A."/>
            <person name="Logacheva M."/>
        </authorList>
    </citation>
    <scope>NUCLEOTIDE SEQUENCE</scope>
    <source>
        <strain evidence="2">Hsosn_3</strain>
        <tissue evidence="2">Leaf</tissue>
    </source>
</reference>
<gene>
    <name evidence="2" type="ORF">POM88_045279</name>
</gene>
<dbReference type="GO" id="GO:0004523">
    <property type="term" value="F:RNA-DNA hybrid ribonuclease activity"/>
    <property type="evidence" value="ECO:0007669"/>
    <property type="project" value="InterPro"/>
</dbReference>
<dbReference type="SUPFAM" id="SSF53098">
    <property type="entry name" value="Ribonuclease H-like"/>
    <property type="match status" value="1"/>
</dbReference>
<organism evidence="2 3">
    <name type="scientific">Heracleum sosnowskyi</name>
    <dbReference type="NCBI Taxonomy" id="360622"/>
    <lineage>
        <taxon>Eukaryota</taxon>
        <taxon>Viridiplantae</taxon>
        <taxon>Streptophyta</taxon>
        <taxon>Embryophyta</taxon>
        <taxon>Tracheophyta</taxon>
        <taxon>Spermatophyta</taxon>
        <taxon>Magnoliopsida</taxon>
        <taxon>eudicotyledons</taxon>
        <taxon>Gunneridae</taxon>
        <taxon>Pentapetalae</taxon>
        <taxon>asterids</taxon>
        <taxon>campanulids</taxon>
        <taxon>Apiales</taxon>
        <taxon>Apiaceae</taxon>
        <taxon>Apioideae</taxon>
        <taxon>apioid superclade</taxon>
        <taxon>Tordylieae</taxon>
        <taxon>Tordyliinae</taxon>
        <taxon>Heracleum</taxon>
    </lineage>
</organism>
<dbReference type="GO" id="GO:0003676">
    <property type="term" value="F:nucleic acid binding"/>
    <property type="evidence" value="ECO:0007669"/>
    <property type="project" value="InterPro"/>
</dbReference>
<dbReference type="InterPro" id="IPR044730">
    <property type="entry name" value="RNase_H-like_dom_plant"/>
</dbReference>
<sequence>MGSILRPNKISQIGVHNNHRGLCGFIDGSWRKATDQGSSCGVGGYLQDIDCNLLFFFSGPSTSSCALVCEYNALFFLLKSIGDSPLIHKKFTFFSDCQELVEAINCLRITLQVPWFADSSFLDLIHVVNFDFVKIHRDLNSKADSLARQGAQLGNMFSTWC</sequence>
<feature type="domain" description="RNase H type-1" evidence="1">
    <location>
        <begin position="26"/>
        <end position="149"/>
    </location>
</feature>